<dbReference type="SUPFAM" id="SSF53850">
    <property type="entry name" value="Periplasmic binding protein-like II"/>
    <property type="match status" value="1"/>
</dbReference>
<dbReference type="PANTHER" id="PTHR30024">
    <property type="entry name" value="ALIPHATIC SULFONATES-BINDING PROTEIN-RELATED"/>
    <property type="match status" value="1"/>
</dbReference>
<dbReference type="PROSITE" id="PS51257">
    <property type="entry name" value="PROKAR_LIPOPROTEIN"/>
    <property type="match status" value="1"/>
</dbReference>
<dbReference type="STRING" id="402596.SAMN04489844_2665"/>
<evidence type="ECO:0000256" key="1">
    <source>
        <dbReference type="SAM" id="MobiDB-lite"/>
    </source>
</evidence>
<dbReference type="AlphaFoldDB" id="A0A1H4U3D1"/>
<reference evidence="5" key="1">
    <citation type="submission" date="2016-10" db="EMBL/GenBank/DDBJ databases">
        <authorList>
            <person name="Varghese N."/>
            <person name="Submissions S."/>
        </authorList>
    </citation>
    <scope>NUCLEOTIDE SEQUENCE [LARGE SCALE GENOMIC DNA]</scope>
    <source>
        <strain evidence="5">DSM 22017</strain>
    </source>
</reference>
<protein>
    <submittedName>
        <fullName evidence="4">ABC-type nitrate/sulfonate/bicarbonate transport system, substrate-binding protein</fullName>
    </submittedName>
</protein>
<keyword evidence="5" id="KW-1185">Reference proteome</keyword>
<sequence>MTLSTTRRARRGLATALVLSIASVSLAACGGGGDEANADGTTSLSGVNGDPSNGPSGAPWGSVQIQEGWDKADGYTLKWDVAQSAAAGLQLLSAGKVDMAQGSAPTAYAAAKLDPDLRIIGFLNGPAYLMVAPEGSGIETAADLKGKKIGVLALGSASDMMVRGSLAEVGLDPDKDVKILPIGVGAPMAEALNSGTVDAIAGWEGMWQSISALTDAPLQPVEAAMSDLPGMMLQTTTQEVLDTKHDALVAYMRNFYKGCQIGADDPERVVADHWDVFSNVAPPADKYDEQLADQADWNQNFFSICAAPGADTDTPGVLSDAEVKEVYDWLRKYNILEDDVDYSTIVDTSVTEEAMKGLDLTSWATDYLKDNPDQG</sequence>
<proteinExistence type="predicted"/>
<dbReference type="Gene3D" id="3.40.190.10">
    <property type="entry name" value="Periplasmic binding protein-like II"/>
    <property type="match status" value="2"/>
</dbReference>
<feature type="domain" description="SsuA/THI5-like" evidence="3">
    <location>
        <begin position="67"/>
        <end position="268"/>
    </location>
</feature>
<evidence type="ECO:0000313" key="5">
    <source>
        <dbReference type="Proteomes" id="UP000198742"/>
    </source>
</evidence>
<dbReference type="OrthoDB" id="174578at2"/>
<dbReference type="PANTHER" id="PTHR30024:SF42">
    <property type="entry name" value="ALIPHATIC SULFONATES-BINDING PROTEIN-RELATED"/>
    <property type="match status" value="1"/>
</dbReference>
<feature type="compositionally biased region" description="Polar residues" evidence="1">
    <location>
        <begin position="40"/>
        <end position="55"/>
    </location>
</feature>
<feature type="signal peptide" evidence="2">
    <location>
        <begin position="1"/>
        <end position="27"/>
    </location>
</feature>
<dbReference type="Pfam" id="PF09084">
    <property type="entry name" value="NMT1"/>
    <property type="match status" value="1"/>
</dbReference>
<keyword evidence="2" id="KW-0732">Signal</keyword>
<accession>A0A1H4U3D1</accession>
<evidence type="ECO:0000256" key="2">
    <source>
        <dbReference type="SAM" id="SignalP"/>
    </source>
</evidence>
<name>A0A1H4U3D1_9ACTN</name>
<dbReference type="Proteomes" id="UP000198742">
    <property type="component" value="Unassembled WGS sequence"/>
</dbReference>
<dbReference type="EMBL" id="FNRT01000002">
    <property type="protein sequence ID" value="SEC63080.1"/>
    <property type="molecule type" value="Genomic_DNA"/>
</dbReference>
<gene>
    <name evidence="4" type="ORF">SAMN04489844_2665</name>
</gene>
<evidence type="ECO:0000259" key="3">
    <source>
        <dbReference type="Pfam" id="PF09084"/>
    </source>
</evidence>
<organism evidence="4 5">
    <name type="scientific">Nocardioides exalbidus</name>
    <dbReference type="NCBI Taxonomy" id="402596"/>
    <lineage>
        <taxon>Bacteria</taxon>
        <taxon>Bacillati</taxon>
        <taxon>Actinomycetota</taxon>
        <taxon>Actinomycetes</taxon>
        <taxon>Propionibacteriales</taxon>
        <taxon>Nocardioidaceae</taxon>
        <taxon>Nocardioides</taxon>
    </lineage>
</organism>
<dbReference type="InterPro" id="IPR015168">
    <property type="entry name" value="SsuA/THI5"/>
</dbReference>
<dbReference type="RefSeq" id="WP_090969530.1">
    <property type="nucleotide sequence ID" value="NZ_FNRT01000002.1"/>
</dbReference>
<feature type="region of interest" description="Disordered" evidence="1">
    <location>
        <begin position="40"/>
        <end position="62"/>
    </location>
</feature>
<feature type="chain" id="PRO_5011530490" evidence="2">
    <location>
        <begin position="28"/>
        <end position="375"/>
    </location>
</feature>
<evidence type="ECO:0000313" key="4">
    <source>
        <dbReference type="EMBL" id="SEC63080.1"/>
    </source>
</evidence>